<organism evidence="10 11">
    <name type="scientific">Striga asiatica</name>
    <name type="common">Asiatic witchweed</name>
    <name type="synonym">Buchnera asiatica</name>
    <dbReference type="NCBI Taxonomy" id="4170"/>
    <lineage>
        <taxon>Eukaryota</taxon>
        <taxon>Viridiplantae</taxon>
        <taxon>Streptophyta</taxon>
        <taxon>Embryophyta</taxon>
        <taxon>Tracheophyta</taxon>
        <taxon>Spermatophyta</taxon>
        <taxon>Magnoliopsida</taxon>
        <taxon>eudicotyledons</taxon>
        <taxon>Gunneridae</taxon>
        <taxon>Pentapetalae</taxon>
        <taxon>asterids</taxon>
        <taxon>lamiids</taxon>
        <taxon>Lamiales</taxon>
        <taxon>Orobanchaceae</taxon>
        <taxon>Buchnereae</taxon>
        <taxon>Striga</taxon>
    </lineage>
</organism>
<dbReference type="InterPro" id="IPR044492">
    <property type="entry name" value="P_typ_ATPase_HD_dom"/>
</dbReference>
<dbReference type="GO" id="GO:0019829">
    <property type="term" value="F:ATPase-coupled monoatomic cation transmembrane transporter activity"/>
    <property type="evidence" value="ECO:0007669"/>
    <property type="project" value="InterPro"/>
</dbReference>
<dbReference type="SUPFAM" id="SSF81665">
    <property type="entry name" value="Calcium ATPase, transmembrane domain M"/>
    <property type="match status" value="1"/>
</dbReference>
<dbReference type="SFLD" id="SFLDF00027">
    <property type="entry name" value="p-type_atpase"/>
    <property type="match status" value="1"/>
</dbReference>
<dbReference type="InterPro" id="IPR027256">
    <property type="entry name" value="P-typ_ATPase_IB"/>
</dbReference>
<evidence type="ECO:0000256" key="4">
    <source>
        <dbReference type="ARBA" id="ARBA00022723"/>
    </source>
</evidence>
<dbReference type="SFLD" id="SFLDS00003">
    <property type="entry name" value="Haloacid_Dehalogenase"/>
    <property type="match status" value="1"/>
</dbReference>
<dbReference type="GO" id="GO:0016020">
    <property type="term" value="C:membrane"/>
    <property type="evidence" value="ECO:0007669"/>
    <property type="project" value="UniProtKB-SubCell"/>
</dbReference>
<dbReference type="NCBIfam" id="TIGR01494">
    <property type="entry name" value="ATPase_P-type"/>
    <property type="match status" value="1"/>
</dbReference>
<accession>A0A5A7PU16</accession>
<dbReference type="PROSITE" id="PS00154">
    <property type="entry name" value="ATPASE_E1_E2"/>
    <property type="match status" value="1"/>
</dbReference>
<name>A0A5A7PU16_STRAF</name>
<dbReference type="Gene3D" id="3.40.50.1000">
    <property type="entry name" value="HAD superfamily/HAD-like"/>
    <property type="match status" value="1"/>
</dbReference>
<dbReference type="Proteomes" id="UP000325081">
    <property type="component" value="Unassembled WGS sequence"/>
</dbReference>
<dbReference type="SFLD" id="SFLDG00002">
    <property type="entry name" value="C1.7:_P-type_atpase_like"/>
    <property type="match status" value="1"/>
</dbReference>
<keyword evidence="5" id="KW-1278">Translocase</keyword>
<proteinExistence type="inferred from homology"/>
<dbReference type="OrthoDB" id="1730128at2759"/>
<feature type="compositionally biased region" description="Basic and acidic residues" evidence="9">
    <location>
        <begin position="406"/>
        <end position="415"/>
    </location>
</feature>
<keyword evidence="4 8" id="KW-0479">Metal-binding</keyword>
<feature type="region of interest" description="Disordered" evidence="9">
    <location>
        <begin position="393"/>
        <end position="432"/>
    </location>
</feature>
<feature type="transmembrane region" description="Helical" evidence="8">
    <location>
        <begin position="361"/>
        <end position="383"/>
    </location>
</feature>
<evidence type="ECO:0000256" key="6">
    <source>
        <dbReference type="ARBA" id="ARBA00022989"/>
    </source>
</evidence>
<dbReference type="GO" id="GO:0046872">
    <property type="term" value="F:metal ion binding"/>
    <property type="evidence" value="ECO:0007669"/>
    <property type="project" value="UniProtKB-KW"/>
</dbReference>
<keyword evidence="6 8" id="KW-1133">Transmembrane helix</keyword>
<keyword evidence="8" id="KW-0547">Nucleotide-binding</keyword>
<dbReference type="AlphaFoldDB" id="A0A5A7PU16"/>
<evidence type="ECO:0000256" key="1">
    <source>
        <dbReference type="ARBA" id="ARBA00004370"/>
    </source>
</evidence>
<keyword evidence="7 8" id="KW-0472">Membrane</keyword>
<dbReference type="PANTHER" id="PTHR48085:SF5">
    <property type="entry name" value="CADMIUM_ZINC-TRANSPORTING ATPASE HMA4-RELATED"/>
    <property type="match status" value="1"/>
</dbReference>
<dbReference type="Pfam" id="PF00702">
    <property type="entry name" value="Hydrolase"/>
    <property type="match status" value="1"/>
</dbReference>
<dbReference type="InterPro" id="IPR051014">
    <property type="entry name" value="Cation_Transport_ATPase_IB"/>
</dbReference>
<dbReference type="GO" id="GO:0005524">
    <property type="term" value="F:ATP binding"/>
    <property type="evidence" value="ECO:0007669"/>
    <property type="project" value="UniProtKB-UniRule"/>
</dbReference>
<evidence type="ECO:0000256" key="5">
    <source>
        <dbReference type="ARBA" id="ARBA00022967"/>
    </source>
</evidence>
<dbReference type="FunFam" id="3.40.1110.10:FF:000043">
    <property type="entry name" value="Putative cadmium/zinc-transporting ATPase 3"/>
    <property type="match status" value="1"/>
</dbReference>
<dbReference type="SUPFAM" id="SSF56784">
    <property type="entry name" value="HAD-like"/>
    <property type="match status" value="1"/>
</dbReference>
<protein>
    <submittedName>
        <fullName evidence="10">Heavy metal atpase 4</fullName>
    </submittedName>
</protein>
<evidence type="ECO:0000256" key="2">
    <source>
        <dbReference type="ARBA" id="ARBA00006024"/>
    </source>
</evidence>
<comment type="caution">
    <text evidence="10">The sequence shown here is derived from an EMBL/GenBank/DDBJ whole genome shotgun (WGS) entry which is preliminary data.</text>
</comment>
<feature type="non-terminal residue" evidence="10">
    <location>
        <position position="1"/>
    </location>
</feature>
<dbReference type="InterPro" id="IPR023298">
    <property type="entry name" value="ATPase_P-typ_TM_dom_sf"/>
</dbReference>
<dbReference type="InterPro" id="IPR036412">
    <property type="entry name" value="HAD-like_sf"/>
</dbReference>
<dbReference type="InterPro" id="IPR001757">
    <property type="entry name" value="P_typ_ATPase"/>
</dbReference>
<dbReference type="NCBIfam" id="TIGR01525">
    <property type="entry name" value="ATPase-IB_hvy"/>
    <property type="match status" value="1"/>
</dbReference>
<dbReference type="PRINTS" id="PR00119">
    <property type="entry name" value="CATATPASE"/>
</dbReference>
<dbReference type="EMBL" id="BKCP01005072">
    <property type="protein sequence ID" value="GER36168.1"/>
    <property type="molecule type" value="Genomic_DNA"/>
</dbReference>
<dbReference type="PANTHER" id="PTHR48085">
    <property type="entry name" value="CADMIUM/ZINC-TRANSPORTING ATPASE HMA2-RELATED"/>
    <property type="match status" value="1"/>
</dbReference>
<dbReference type="InterPro" id="IPR023214">
    <property type="entry name" value="HAD_sf"/>
</dbReference>
<dbReference type="InterPro" id="IPR023299">
    <property type="entry name" value="ATPase_P-typ_cyto_dom_N"/>
</dbReference>
<feature type="transmembrane region" description="Helical" evidence="8">
    <location>
        <begin position="27"/>
        <end position="52"/>
    </location>
</feature>
<dbReference type="Gene3D" id="3.40.1110.10">
    <property type="entry name" value="Calcium-transporting ATPase, cytoplasmic domain N"/>
    <property type="match status" value="1"/>
</dbReference>
<evidence type="ECO:0000256" key="9">
    <source>
        <dbReference type="SAM" id="MobiDB-lite"/>
    </source>
</evidence>
<evidence type="ECO:0000313" key="11">
    <source>
        <dbReference type="Proteomes" id="UP000325081"/>
    </source>
</evidence>
<reference evidence="11" key="1">
    <citation type="journal article" date="2019" name="Curr. Biol.">
        <title>Genome Sequence of Striga asiatica Provides Insight into the Evolution of Plant Parasitism.</title>
        <authorList>
            <person name="Yoshida S."/>
            <person name="Kim S."/>
            <person name="Wafula E.K."/>
            <person name="Tanskanen J."/>
            <person name="Kim Y.M."/>
            <person name="Honaas L."/>
            <person name="Yang Z."/>
            <person name="Spallek T."/>
            <person name="Conn C.E."/>
            <person name="Ichihashi Y."/>
            <person name="Cheong K."/>
            <person name="Cui S."/>
            <person name="Der J.P."/>
            <person name="Gundlach H."/>
            <person name="Jiao Y."/>
            <person name="Hori C."/>
            <person name="Ishida J.K."/>
            <person name="Kasahara H."/>
            <person name="Kiba T."/>
            <person name="Kim M.S."/>
            <person name="Koo N."/>
            <person name="Laohavisit A."/>
            <person name="Lee Y.H."/>
            <person name="Lumba S."/>
            <person name="McCourt P."/>
            <person name="Mortimer J.C."/>
            <person name="Mutuku J.M."/>
            <person name="Nomura T."/>
            <person name="Sasaki-Sekimoto Y."/>
            <person name="Seto Y."/>
            <person name="Wang Y."/>
            <person name="Wakatake T."/>
            <person name="Sakakibara H."/>
            <person name="Demura T."/>
            <person name="Yamaguchi S."/>
            <person name="Yoneyama K."/>
            <person name="Manabe R.I."/>
            <person name="Nelson D.C."/>
            <person name="Schulman A.H."/>
            <person name="Timko M.P."/>
            <person name="dePamphilis C.W."/>
            <person name="Choi D."/>
            <person name="Shirasu K."/>
        </authorList>
    </citation>
    <scope>NUCLEOTIDE SEQUENCE [LARGE SCALE GENOMIC DNA]</scope>
    <source>
        <strain evidence="11">cv. UVA1</strain>
    </source>
</reference>
<dbReference type="GO" id="GO:0016887">
    <property type="term" value="F:ATP hydrolysis activity"/>
    <property type="evidence" value="ECO:0007669"/>
    <property type="project" value="InterPro"/>
</dbReference>
<comment type="subcellular location">
    <subcellularLocation>
        <location evidence="1 8">Membrane</location>
    </subcellularLocation>
</comment>
<evidence type="ECO:0000313" key="10">
    <source>
        <dbReference type="EMBL" id="GER36168.1"/>
    </source>
</evidence>
<comment type="similarity">
    <text evidence="2 8">Belongs to the cation transport ATPase (P-type) (TC 3.A.3) family. Type IB subfamily.</text>
</comment>
<gene>
    <name evidence="10" type="ORF">STAS_12490</name>
</gene>
<keyword evidence="8" id="KW-0067">ATP-binding</keyword>
<comment type="caution">
    <text evidence="8">Lacks conserved residue(s) required for the propagation of feature annotation.</text>
</comment>
<evidence type="ECO:0000256" key="8">
    <source>
        <dbReference type="RuleBase" id="RU362081"/>
    </source>
</evidence>
<sequence>VIVLVSVFLAIVPFVFRVKNKKEWFHLALVVLVSGCPCALLLSTPVAMFCALSKAATFGVLFKGAEHLETLARIKIMALDKTGTITRGEFVVTDFKSLLDDDIDLNSLLYWISSIECKSSHPMADAVVEFARSRGVEPILDKVKNFRNFTGEGIYGNIDDKEIYIGNSKITSRAGCTAVPRLEGLDLEGKSVGYVFLDSSLAAIFCLSDICRTGAKEAIQELKSLGIKTVLLTGDCHGAANRAQEQLGGSLDSIHAELLPEDKSRIIKSLQTESPTAMVGDGLNDGPALATAHVGISMGVSGSALAAESGDIVLMSNDIRKIPEATRLAKRVRVKIIENVIISVSTKAAILGLAVAGHPLVWAAVLADVGTCLVVIFNSMLLLRGRREKKCCSSKGRNRKSKCSTKRHEHDNEMHRHSHDHHHNHHHNHHHVHVSDELALSSDEKCSENQCSGGREVNCCRQESRNWEKNSEGEEEHVVKSCLATHKNCCESYSKGLQEIPVFKLLINPNCIVLHYLKLWFGYNIRAFDKTGTIMQGRISRGYDLYEAYSANQLIKSYYGETALIDFGAEHMESSKSPTQSKNCKIFPAQRMYWKLENRFPGTRKTDLHLTNDVRKVPEASLLLQEDTAQDGERDDEVLLVICRRKIIRFFMSLLFEI</sequence>
<evidence type="ECO:0000256" key="7">
    <source>
        <dbReference type="ARBA" id="ARBA00023136"/>
    </source>
</evidence>
<feature type="compositionally biased region" description="Basic residues" evidence="9">
    <location>
        <begin position="396"/>
        <end position="405"/>
    </location>
</feature>
<evidence type="ECO:0000256" key="3">
    <source>
        <dbReference type="ARBA" id="ARBA00022692"/>
    </source>
</evidence>
<keyword evidence="3 8" id="KW-0812">Transmembrane</keyword>
<feature type="transmembrane region" description="Helical" evidence="8">
    <location>
        <begin position="336"/>
        <end position="355"/>
    </location>
</feature>
<keyword evidence="11" id="KW-1185">Reference proteome</keyword>
<feature type="compositionally biased region" description="Basic residues" evidence="9">
    <location>
        <begin position="416"/>
        <end position="432"/>
    </location>
</feature>
<dbReference type="InterPro" id="IPR018303">
    <property type="entry name" value="ATPase_P-typ_P_site"/>
</dbReference>